<protein>
    <submittedName>
        <fullName evidence="1">Uncharacterized protein</fullName>
    </submittedName>
</protein>
<evidence type="ECO:0000313" key="2">
    <source>
        <dbReference type="Proteomes" id="UP001303889"/>
    </source>
</evidence>
<sequence length="157" mass="17118">MCDTGTLVQSDEPPPLRLLFTNPFPTPATAEAVRQHLLTNATNPSRDPETTKALILIGARSGYIEWLKLNFPRAAGYFYYSLGPLQTDINFTFPDEETGLPVQGTIPIAQTQLHAISRFGDLYARDKDGKKLGGIVCLAMYAVAPDRGAGMCDDSAR</sequence>
<dbReference type="Proteomes" id="UP001303889">
    <property type="component" value="Unassembled WGS sequence"/>
</dbReference>
<proteinExistence type="predicted"/>
<dbReference type="EMBL" id="MU855637">
    <property type="protein sequence ID" value="KAK3900793.1"/>
    <property type="molecule type" value="Genomic_DNA"/>
</dbReference>
<dbReference type="AlphaFoldDB" id="A0AAN6MIK9"/>
<accession>A0AAN6MIK9</accession>
<reference evidence="1" key="2">
    <citation type="submission" date="2023-05" db="EMBL/GenBank/DDBJ databases">
        <authorList>
            <consortium name="Lawrence Berkeley National Laboratory"/>
            <person name="Steindorff A."/>
            <person name="Hensen N."/>
            <person name="Bonometti L."/>
            <person name="Westerberg I."/>
            <person name="Brannstrom I.O."/>
            <person name="Guillou S."/>
            <person name="Cros-Aarteil S."/>
            <person name="Calhoun S."/>
            <person name="Haridas S."/>
            <person name="Kuo A."/>
            <person name="Mondo S."/>
            <person name="Pangilinan J."/>
            <person name="Riley R."/>
            <person name="Labutti K."/>
            <person name="Andreopoulos B."/>
            <person name="Lipzen A."/>
            <person name="Chen C."/>
            <person name="Yanf M."/>
            <person name="Daum C."/>
            <person name="Ng V."/>
            <person name="Clum A."/>
            <person name="Ohm R."/>
            <person name="Martin F."/>
            <person name="Silar P."/>
            <person name="Natvig D."/>
            <person name="Lalanne C."/>
            <person name="Gautier V."/>
            <person name="Ament-Velasquez S.L."/>
            <person name="Kruys A."/>
            <person name="Hutchinson M.I."/>
            <person name="Powell A.J."/>
            <person name="Barry K."/>
            <person name="Miller A.N."/>
            <person name="Grigoriev I.V."/>
            <person name="Debuchy R."/>
            <person name="Gladieux P."/>
            <person name="Thoren M.H."/>
            <person name="Johannesson H."/>
        </authorList>
    </citation>
    <scope>NUCLEOTIDE SEQUENCE</scope>
    <source>
        <strain evidence="1">CBS 103.79</strain>
    </source>
</reference>
<keyword evidence="2" id="KW-1185">Reference proteome</keyword>
<reference evidence="1" key="1">
    <citation type="journal article" date="2023" name="Mol. Phylogenet. Evol.">
        <title>Genome-scale phylogeny and comparative genomics of the fungal order Sordariales.</title>
        <authorList>
            <person name="Hensen N."/>
            <person name="Bonometti L."/>
            <person name="Westerberg I."/>
            <person name="Brannstrom I.O."/>
            <person name="Guillou S."/>
            <person name="Cros-Aarteil S."/>
            <person name="Calhoun S."/>
            <person name="Haridas S."/>
            <person name="Kuo A."/>
            <person name="Mondo S."/>
            <person name="Pangilinan J."/>
            <person name="Riley R."/>
            <person name="LaButti K."/>
            <person name="Andreopoulos B."/>
            <person name="Lipzen A."/>
            <person name="Chen C."/>
            <person name="Yan M."/>
            <person name="Daum C."/>
            <person name="Ng V."/>
            <person name="Clum A."/>
            <person name="Steindorff A."/>
            <person name="Ohm R.A."/>
            <person name="Martin F."/>
            <person name="Silar P."/>
            <person name="Natvig D.O."/>
            <person name="Lalanne C."/>
            <person name="Gautier V."/>
            <person name="Ament-Velasquez S.L."/>
            <person name="Kruys A."/>
            <person name="Hutchinson M.I."/>
            <person name="Powell A.J."/>
            <person name="Barry K."/>
            <person name="Miller A.N."/>
            <person name="Grigoriev I.V."/>
            <person name="Debuchy R."/>
            <person name="Gladieux P."/>
            <person name="Hiltunen Thoren M."/>
            <person name="Johannesson H."/>
        </authorList>
    </citation>
    <scope>NUCLEOTIDE SEQUENCE</scope>
    <source>
        <strain evidence="1">CBS 103.79</strain>
    </source>
</reference>
<name>A0AAN6MIK9_9PEZI</name>
<gene>
    <name evidence="1" type="ORF">C8A05DRAFT_35563</name>
</gene>
<comment type="caution">
    <text evidence="1">The sequence shown here is derived from an EMBL/GenBank/DDBJ whole genome shotgun (WGS) entry which is preliminary data.</text>
</comment>
<evidence type="ECO:0000313" key="1">
    <source>
        <dbReference type="EMBL" id="KAK3900793.1"/>
    </source>
</evidence>
<organism evidence="1 2">
    <name type="scientific">Staphylotrichum tortipilum</name>
    <dbReference type="NCBI Taxonomy" id="2831512"/>
    <lineage>
        <taxon>Eukaryota</taxon>
        <taxon>Fungi</taxon>
        <taxon>Dikarya</taxon>
        <taxon>Ascomycota</taxon>
        <taxon>Pezizomycotina</taxon>
        <taxon>Sordariomycetes</taxon>
        <taxon>Sordariomycetidae</taxon>
        <taxon>Sordariales</taxon>
        <taxon>Chaetomiaceae</taxon>
        <taxon>Staphylotrichum</taxon>
    </lineage>
</organism>